<evidence type="ECO:0000313" key="1">
    <source>
        <dbReference type="EMBL" id="TSJ46281.1"/>
    </source>
</evidence>
<proteinExistence type="predicted"/>
<name>A0A556N270_9FLAO</name>
<dbReference type="InterPro" id="IPR045470">
    <property type="entry name" value="DUF6495"/>
</dbReference>
<dbReference type="AlphaFoldDB" id="A0A556N270"/>
<keyword evidence="2" id="KW-1185">Reference proteome</keyword>
<evidence type="ECO:0000313" key="2">
    <source>
        <dbReference type="Proteomes" id="UP000316008"/>
    </source>
</evidence>
<organism evidence="1 2">
    <name type="scientific">Fluviicola chungangensis</name>
    <dbReference type="NCBI Taxonomy" id="2597671"/>
    <lineage>
        <taxon>Bacteria</taxon>
        <taxon>Pseudomonadati</taxon>
        <taxon>Bacteroidota</taxon>
        <taxon>Flavobacteriia</taxon>
        <taxon>Flavobacteriales</taxon>
        <taxon>Crocinitomicaceae</taxon>
        <taxon>Fluviicola</taxon>
    </lineage>
</organism>
<sequence>MKYRMLSDEELQHLEGDLKAFLIINGVHGEEWAMLNQEEPQKALELVELFSDQVLQTVYEKVKFLEHRTPDSCIVFHFQESEQELIAIQKNPGSAVDLSTVDGIHEALTKTPHDLSFFTSKKQYANSREMEIHQLIAQGAVLSDAIFWNSLKEIL</sequence>
<reference evidence="1 2" key="1">
    <citation type="submission" date="2019-07" db="EMBL/GenBank/DDBJ databases">
        <authorList>
            <person name="Huq M.A."/>
        </authorList>
    </citation>
    <scope>NUCLEOTIDE SEQUENCE [LARGE SCALE GENOMIC DNA]</scope>
    <source>
        <strain evidence="1 2">MAH-3</strain>
    </source>
</reference>
<dbReference type="RefSeq" id="WP_144331818.1">
    <property type="nucleotide sequence ID" value="NZ_VLPL01000002.1"/>
</dbReference>
<dbReference type="Pfam" id="PF20105">
    <property type="entry name" value="DUF6495"/>
    <property type="match status" value="1"/>
</dbReference>
<comment type="caution">
    <text evidence="1">The sequence shown here is derived from an EMBL/GenBank/DDBJ whole genome shotgun (WGS) entry which is preliminary data.</text>
</comment>
<dbReference type="EMBL" id="VLPL01000002">
    <property type="protein sequence ID" value="TSJ46281.1"/>
    <property type="molecule type" value="Genomic_DNA"/>
</dbReference>
<gene>
    <name evidence="1" type="ORF">FO442_03760</name>
</gene>
<accession>A0A556N270</accession>
<protein>
    <submittedName>
        <fullName evidence="1">Uncharacterized protein</fullName>
    </submittedName>
</protein>
<dbReference type="OrthoDB" id="956723at2"/>
<dbReference type="Proteomes" id="UP000316008">
    <property type="component" value="Unassembled WGS sequence"/>
</dbReference>